<dbReference type="RefSeq" id="WP_013451355.1">
    <property type="nucleotide sequence ID" value="NZ_JBNAVA010000003.1"/>
</dbReference>
<comment type="similarity">
    <text evidence="2 3">Belongs to the YajQ family.</text>
</comment>
<dbReference type="InterPro" id="IPR007551">
    <property type="entry name" value="YajQ/Smlt4090-like"/>
</dbReference>
<dbReference type="OMA" id="DFKGVGA"/>
<evidence type="ECO:0000256" key="3">
    <source>
        <dbReference type="HAMAP-Rule" id="MF_00632"/>
    </source>
</evidence>
<organism evidence="4 5">
    <name type="scientific">Calditerrivibrio nitroreducens</name>
    <dbReference type="NCBI Taxonomy" id="477976"/>
    <lineage>
        <taxon>Bacteria</taxon>
        <taxon>Pseudomonadati</taxon>
        <taxon>Deferribacterota</taxon>
        <taxon>Deferribacteres</taxon>
        <taxon>Deferribacterales</taxon>
        <taxon>Calditerrivibrionaceae</taxon>
    </lineage>
</organism>
<protein>
    <recommendedName>
        <fullName evidence="3">Nucleotide-binding protein C0187_05080</fullName>
    </recommendedName>
</protein>
<dbReference type="PANTHER" id="PTHR30476">
    <property type="entry name" value="UPF0234 PROTEIN YAJQ"/>
    <property type="match status" value="1"/>
</dbReference>
<accession>A0A2J6WJV9</accession>
<evidence type="ECO:0000256" key="1">
    <source>
        <dbReference type="ARBA" id="ARBA00022741"/>
    </source>
</evidence>
<dbReference type="EMBL" id="PNIN01000050">
    <property type="protein sequence ID" value="PMP70681.1"/>
    <property type="molecule type" value="Genomic_DNA"/>
</dbReference>
<reference evidence="4 5" key="1">
    <citation type="submission" date="2018-01" db="EMBL/GenBank/DDBJ databases">
        <title>Metagenomic assembled genomes from two thermal pools in the Uzon Caldera, Kamchatka, Russia.</title>
        <authorList>
            <person name="Wilkins L."/>
            <person name="Ettinger C."/>
        </authorList>
    </citation>
    <scope>NUCLEOTIDE SEQUENCE [LARGE SCALE GENOMIC DNA]</scope>
    <source>
        <strain evidence="4">ZAV-05</strain>
    </source>
</reference>
<dbReference type="GO" id="GO:0000166">
    <property type="term" value="F:nucleotide binding"/>
    <property type="evidence" value="ECO:0007669"/>
    <property type="project" value="UniProtKB-UniRule"/>
</dbReference>
<dbReference type="NCBIfam" id="NF003819">
    <property type="entry name" value="PRK05412.1"/>
    <property type="match status" value="1"/>
</dbReference>
<evidence type="ECO:0000256" key="2">
    <source>
        <dbReference type="ARBA" id="ARBA00093450"/>
    </source>
</evidence>
<gene>
    <name evidence="4" type="ORF">C0187_05080</name>
</gene>
<evidence type="ECO:0000313" key="5">
    <source>
        <dbReference type="Proteomes" id="UP000242881"/>
    </source>
</evidence>
<evidence type="ECO:0000313" key="4">
    <source>
        <dbReference type="EMBL" id="PMP70681.1"/>
    </source>
</evidence>
<comment type="function">
    <text evidence="3">Nucleotide-binding protein.</text>
</comment>
<dbReference type="InterPro" id="IPR036183">
    <property type="entry name" value="YajQ-like_sf"/>
</dbReference>
<dbReference type="AlphaFoldDB" id="A0A2J6WJV9"/>
<dbReference type="Gene3D" id="3.30.70.860">
    <property type="match status" value="1"/>
</dbReference>
<dbReference type="Gene3D" id="3.30.70.990">
    <property type="entry name" value="YajQ-like, domain 2"/>
    <property type="match status" value="1"/>
</dbReference>
<dbReference type="InterPro" id="IPR035571">
    <property type="entry name" value="UPF0234-like_C"/>
</dbReference>
<dbReference type="SUPFAM" id="SSF89963">
    <property type="entry name" value="YajQ-like"/>
    <property type="match status" value="2"/>
</dbReference>
<dbReference type="HAMAP" id="MF_00632">
    <property type="entry name" value="UPF0234"/>
    <property type="match status" value="1"/>
</dbReference>
<comment type="caution">
    <text evidence="4">The sequence shown here is derived from an EMBL/GenBank/DDBJ whole genome shotgun (WGS) entry which is preliminary data.</text>
</comment>
<name>A0A2J6WJV9_9BACT</name>
<keyword evidence="1 3" id="KW-0547">Nucleotide-binding</keyword>
<dbReference type="Proteomes" id="UP000242881">
    <property type="component" value="Unassembled WGS sequence"/>
</dbReference>
<proteinExistence type="inferred from homology"/>
<dbReference type="InterPro" id="IPR035570">
    <property type="entry name" value="UPF0234_N"/>
</dbReference>
<sequence length="165" mass="18685">MADEHSFDIGCDVDFQEVLNAVNQANKEIEQRFDFKGSVSKIDFNKGEKEITIVSDNEGKLKSVHEILLSKLVKRNVSTKALIFGNIEKSSGNTVRQKITFQQGIPQDKAKEIVKLIKDSKIKVTASINEDKVRVKGKKIDDLQEVIKLVKSKDFGIEIQFSNYR</sequence>
<dbReference type="GO" id="GO:0005829">
    <property type="term" value="C:cytosol"/>
    <property type="evidence" value="ECO:0007669"/>
    <property type="project" value="TreeGrafter"/>
</dbReference>
<dbReference type="Pfam" id="PF04461">
    <property type="entry name" value="YajQ"/>
    <property type="match status" value="1"/>
</dbReference>
<dbReference type="CDD" id="cd11740">
    <property type="entry name" value="YajQ_like"/>
    <property type="match status" value="1"/>
</dbReference>
<dbReference type="PANTHER" id="PTHR30476:SF0">
    <property type="entry name" value="UPF0234 PROTEIN YAJQ"/>
    <property type="match status" value="1"/>
</dbReference>